<dbReference type="PANTHER" id="PTHR43072">
    <property type="entry name" value="N-ACETYLTRANSFERASE"/>
    <property type="match status" value="1"/>
</dbReference>
<dbReference type="SUPFAM" id="SSF55729">
    <property type="entry name" value="Acyl-CoA N-acyltransferases (Nat)"/>
    <property type="match status" value="1"/>
</dbReference>
<keyword evidence="2" id="KW-0808">Transferase</keyword>
<proteinExistence type="predicted"/>
<dbReference type="Pfam" id="PF00583">
    <property type="entry name" value="Acetyltransf_1"/>
    <property type="match status" value="1"/>
</dbReference>
<dbReference type="CDD" id="cd04301">
    <property type="entry name" value="NAT_SF"/>
    <property type="match status" value="1"/>
</dbReference>
<dbReference type="PANTHER" id="PTHR43072:SF52">
    <property type="entry name" value="GCN5-RELATED N-ACETYLTRANSFERASE"/>
    <property type="match status" value="1"/>
</dbReference>
<evidence type="ECO:0000259" key="1">
    <source>
        <dbReference type="PROSITE" id="PS51186"/>
    </source>
</evidence>
<name>A0A0D6JNW7_9EURY</name>
<accession>A0A0D6JNW7</accession>
<keyword evidence="3" id="KW-1185">Reference proteome</keyword>
<dbReference type="Proteomes" id="UP000198902">
    <property type="component" value="Unassembled WGS sequence"/>
</dbReference>
<dbReference type="InterPro" id="IPR016181">
    <property type="entry name" value="Acyl_CoA_acyltransferase"/>
</dbReference>
<dbReference type="PROSITE" id="PS51186">
    <property type="entry name" value="GNAT"/>
    <property type="match status" value="1"/>
</dbReference>
<organism evidence="2 3">
    <name type="scientific">Haloferax massiliensis</name>
    <dbReference type="NCBI Taxonomy" id="1476858"/>
    <lineage>
        <taxon>Archaea</taxon>
        <taxon>Methanobacteriati</taxon>
        <taxon>Methanobacteriota</taxon>
        <taxon>Stenosarchaea group</taxon>
        <taxon>Halobacteria</taxon>
        <taxon>Halobacteriales</taxon>
        <taxon>Haloferacaceae</taxon>
        <taxon>Haloferax</taxon>
    </lineage>
</organism>
<dbReference type="AlphaFoldDB" id="A0A0D6JNW7"/>
<evidence type="ECO:0000313" key="2">
    <source>
        <dbReference type="EMBL" id="CQR49596.1"/>
    </source>
</evidence>
<gene>
    <name evidence="2" type="ORF">BN996_01061</name>
</gene>
<sequence length="263" mass="30002">MLFAIHEQEIYAWHTIVLGVMRATERPTFESEASKLIYEYVERHGTAKRNVLLDVAPVPSDEFRSELDRLKSRGYLEEDGGTLQLALDVGAIEEHETDAGVVTIRPGRQRDFEGLIDAIRDVTSEETYVVAETIAEQLLYDEAVTRHNRVESRVFFVATIGEEVVGWTHLDLPQVSRIRETAQQTVGVKEDYRGSGIGSLLLRRGLDWAEANGFRKVYNSVPMTNDRALEFLGDHGWETEAIRRDHYTIGDEHIDEVMMAYQF</sequence>
<dbReference type="Gene3D" id="3.40.630.30">
    <property type="match status" value="1"/>
</dbReference>
<dbReference type="EMBL" id="CSTE01000002">
    <property type="protein sequence ID" value="CQR49596.1"/>
    <property type="molecule type" value="Genomic_DNA"/>
</dbReference>
<feature type="domain" description="N-acetyltransferase" evidence="1">
    <location>
        <begin position="102"/>
        <end position="263"/>
    </location>
</feature>
<dbReference type="GO" id="GO:0016747">
    <property type="term" value="F:acyltransferase activity, transferring groups other than amino-acyl groups"/>
    <property type="evidence" value="ECO:0007669"/>
    <property type="project" value="InterPro"/>
</dbReference>
<reference evidence="3" key="1">
    <citation type="submission" date="2015-03" db="EMBL/GenBank/DDBJ databases">
        <authorList>
            <person name="Urmite Genomes"/>
        </authorList>
    </citation>
    <scope>NUCLEOTIDE SEQUENCE [LARGE SCALE GENOMIC DNA]</scope>
    <source>
        <strain evidence="3">Arc-Hr</strain>
    </source>
</reference>
<protein>
    <submittedName>
        <fullName evidence="2">Putative acetyltransferase</fullName>
    </submittedName>
</protein>
<dbReference type="InterPro" id="IPR000182">
    <property type="entry name" value="GNAT_dom"/>
</dbReference>
<evidence type="ECO:0000313" key="3">
    <source>
        <dbReference type="Proteomes" id="UP000198902"/>
    </source>
</evidence>